<protein>
    <submittedName>
        <fullName evidence="1">Uncharacterized protein</fullName>
    </submittedName>
</protein>
<proteinExistence type="predicted"/>
<reference evidence="1 2" key="1">
    <citation type="journal article" date="2012" name="Gene">
        <title>Sequence of Leptospira santarosai serovar Shermani genome and prediction of virulence-associated genes.</title>
        <authorList>
            <person name="Chou L.F."/>
            <person name="Chen Y.T."/>
            <person name="Lu C.W."/>
            <person name="Ko Y.C."/>
            <person name="Tang C.Y."/>
            <person name="Pan M.J."/>
            <person name="Tian Y.C."/>
            <person name="Chiu C.H."/>
            <person name="Hung C.C."/>
            <person name="Yang C.W."/>
        </authorList>
    </citation>
    <scope>NUCLEOTIDE SEQUENCE [LARGE SCALE GENOMIC DNA]</scope>
    <source>
        <strain evidence="1">LT 821</strain>
    </source>
</reference>
<accession>K8YEP6</accession>
<evidence type="ECO:0000313" key="2">
    <source>
        <dbReference type="Proteomes" id="UP000035800"/>
    </source>
</evidence>
<evidence type="ECO:0000313" key="1">
    <source>
        <dbReference type="EMBL" id="EKT87885.1"/>
    </source>
</evidence>
<gene>
    <name evidence="1" type="ORF">LSS_04566</name>
</gene>
<organism evidence="1 2">
    <name type="scientific">Leptospira santarosai serovar Shermani str. LT 821</name>
    <dbReference type="NCBI Taxonomy" id="758847"/>
    <lineage>
        <taxon>Bacteria</taxon>
        <taxon>Pseudomonadati</taxon>
        <taxon>Spirochaetota</taxon>
        <taxon>Spirochaetia</taxon>
        <taxon>Leptospirales</taxon>
        <taxon>Leptospiraceae</taxon>
        <taxon>Leptospira</taxon>
    </lineage>
</organism>
<dbReference type="AlphaFoldDB" id="K8YEP6"/>
<dbReference type="STRING" id="758847.LSS_04566"/>
<dbReference type="KEGG" id="lst:LSS_04566"/>
<dbReference type="EMBL" id="CP006694">
    <property type="protein sequence ID" value="EKT87885.1"/>
    <property type="molecule type" value="Genomic_DNA"/>
</dbReference>
<sequence>MIVVKYFRIFDFNIRYYFYRKETETHPNLT</sequence>
<reference evidence="1 2" key="2">
    <citation type="journal article" date="2014" name="Emerg. Microbes Infect.">
        <title>Potential impact on kidney infection: a whole-genome analysis of Leptospira santarosai serovar Shermani.</title>
        <authorList>
            <person name="Chou L.F."/>
            <person name="Chen T.W."/>
            <person name="Ko Y.C."/>
            <person name="Pan M.J."/>
            <person name="Tian Y.C."/>
            <person name="Chiu C.H."/>
            <person name="Tang P."/>
            <person name="Hung C.C."/>
            <person name="Yang C.W."/>
        </authorList>
    </citation>
    <scope>NUCLEOTIDE SEQUENCE</scope>
    <source>
        <strain evidence="1 2">LT 821</strain>
    </source>
</reference>
<dbReference type="Proteomes" id="UP000035800">
    <property type="component" value="Chromosome I"/>
</dbReference>
<name>K8YEP6_9LEPT</name>